<dbReference type="Proteomes" id="UP000829291">
    <property type="component" value="Chromosome 3"/>
</dbReference>
<feature type="compositionally biased region" description="Basic and acidic residues" evidence="1">
    <location>
        <begin position="190"/>
        <end position="203"/>
    </location>
</feature>
<name>A0ABM3FQK1_NEOLC</name>
<organism evidence="2 3">
    <name type="scientific">Neodiprion lecontei</name>
    <name type="common">Redheaded pine sawfly</name>
    <dbReference type="NCBI Taxonomy" id="441921"/>
    <lineage>
        <taxon>Eukaryota</taxon>
        <taxon>Metazoa</taxon>
        <taxon>Ecdysozoa</taxon>
        <taxon>Arthropoda</taxon>
        <taxon>Hexapoda</taxon>
        <taxon>Insecta</taxon>
        <taxon>Pterygota</taxon>
        <taxon>Neoptera</taxon>
        <taxon>Endopterygota</taxon>
        <taxon>Hymenoptera</taxon>
        <taxon>Tenthredinoidea</taxon>
        <taxon>Diprionidae</taxon>
        <taxon>Diprioninae</taxon>
        <taxon>Neodiprion</taxon>
    </lineage>
</organism>
<gene>
    <name evidence="3" type="primary">LOC124293457</name>
</gene>
<reference evidence="3" key="1">
    <citation type="submission" date="2025-08" db="UniProtKB">
        <authorList>
            <consortium name="RefSeq"/>
        </authorList>
    </citation>
    <scope>IDENTIFICATION</scope>
    <source>
        <tissue evidence="3">Thorax and Abdomen</tissue>
    </source>
</reference>
<evidence type="ECO:0000256" key="1">
    <source>
        <dbReference type="SAM" id="MobiDB-lite"/>
    </source>
</evidence>
<evidence type="ECO:0000313" key="2">
    <source>
        <dbReference type="Proteomes" id="UP000829291"/>
    </source>
</evidence>
<evidence type="ECO:0000313" key="3">
    <source>
        <dbReference type="RefSeq" id="XP_046590280.1"/>
    </source>
</evidence>
<feature type="region of interest" description="Disordered" evidence="1">
    <location>
        <begin position="185"/>
        <end position="220"/>
    </location>
</feature>
<dbReference type="RefSeq" id="XP_046590280.1">
    <property type="nucleotide sequence ID" value="XM_046734324.1"/>
</dbReference>
<keyword evidence="2" id="KW-1185">Reference proteome</keyword>
<dbReference type="PANTHER" id="PTHR33198:SF20">
    <property type="entry name" value="RETROTRANSPOSON GAG DOMAIN-CONTAINING PROTEIN"/>
    <property type="match status" value="1"/>
</dbReference>
<dbReference type="PANTHER" id="PTHR33198">
    <property type="entry name" value="ANK_REP_REGION DOMAIN-CONTAINING PROTEIN-RELATED"/>
    <property type="match status" value="1"/>
</dbReference>
<dbReference type="GeneID" id="124293457"/>
<sequence length="260" mass="30007">MDCLKPPKCMNVGANLSENWRKFKQSCDIYMKVSGKTSIESEMKVAIFLNLIGEDAVELFNTFNLSDADKTNEHKVIEHFEAYCVPKKNVVFERFVFYKRDQQDGETFEQYLTDIKKLSKNCQFQNFTNQMIRDRIVLGISDLILQNRLLQIDDLDMEKAVDYCKAAEASKTKAKNLQVKSVQGMKPCKNKGDKKSKTSEGGKKTGQFNYGRWARRHGPRQGPAFRKKYTSCGMFNHFSVSCRLLNVRETQESEDIDIET</sequence>
<proteinExistence type="predicted"/>
<protein>
    <submittedName>
        <fullName evidence="3">Uncharacterized protein LOC124293457</fullName>
    </submittedName>
</protein>
<accession>A0ABM3FQK1</accession>